<evidence type="ECO:0000256" key="8">
    <source>
        <dbReference type="ARBA" id="ARBA00022741"/>
    </source>
</evidence>
<dbReference type="SMART" id="SM00740">
    <property type="entry name" value="PASTA"/>
    <property type="match status" value="4"/>
</dbReference>
<dbReference type="InterPro" id="IPR005543">
    <property type="entry name" value="PASTA_dom"/>
</dbReference>
<dbReference type="EMBL" id="JACCKD010000010">
    <property type="protein sequence ID" value="MBA0128200.1"/>
    <property type="molecule type" value="Genomic_DNA"/>
</dbReference>
<evidence type="ECO:0000259" key="16">
    <source>
        <dbReference type="PROSITE" id="PS51178"/>
    </source>
</evidence>
<keyword evidence="7" id="KW-0677">Repeat</keyword>
<keyword evidence="8" id="KW-0547">Nucleotide-binding</keyword>
<dbReference type="InterPro" id="IPR000719">
    <property type="entry name" value="Prot_kinase_dom"/>
</dbReference>
<dbReference type="EC" id="2.7.11.1" evidence="4"/>
<dbReference type="InterPro" id="IPR001245">
    <property type="entry name" value="Ser-Thr/Tyr_kinase_cat_dom"/>
</dbReference>
<dbReference type="SUPFAM" id="SSF56112">
    <property type="entry name" value="Protein kinase-like (PK-like)"/>
    <property type="match status" value="1"/>
</dbReference>
<dbReference type="GO" id="GO:0004674">
    <property type="term" value="F:protein serine/threonine kinase activity"/>
    <property type="evidence" value="ECO:0007669"/>
    <property type="project" value="UniProtKB-KW"/>
</dbReference>
<comment type="subcellular location">
    <subcellularLocation>
        <location evidence="1">Cytoplasm</location>
        <location evidence="1">Cytoskeleton</location>
        <location evidence="1">Microtubule organizing center</location>
        <location evidence="1">Centrosome</location>
    </subcellularLocation>
    <subcellularLocation>
        <location evidence="2">Cytoplasm</location>
        <location evidence="2">Cytoskeleton</location>
        <location evidence="2">Spindle pole</location>
    </subcellularLocation>
</comment>
<keyword evidence="9" id="KW-0418">Kinase</keyword>
<feature type="domain" description="PASTA" evidence="16">
    <location>
        <begin position="409"/>
        <end position="478"/>
    </location>
</feature>
<comment type="catalytic activity">
    <reaction evidence="13">
        <text>L-seryl-[protein] + ATP = O-phospho-L-seryl-[protein] + ADP + H(+)</text>
        <dbReference type="Rhea" id="RHEA:17989"/>
        <dbReference type="Rhea" id="RHEA-COMP:9863"/>
        <dbReference type="Rhea" id="RHEA-COMP:11604"/>
        <dbReference type="ChEBI" id="CHEBI:15378"/>
        <dbReference type="ChEBI" id="CHEBI:29999"/>
        <dbReference type="ChEBI" id="CHEBI:30616"/>
        <dbReference type="ChEBI" id="CHEBI:83421"/>
        <dbReference type="ChEBI" id="CHEBI:456216"/>
        <dbReference type="EC" id="2.7.11.1"/>
    </reaction>
</comment>
<feature type="compositionally biased region" description="Basic and acidic residues" evidence="14">
    <location>
        <begin position="439"/>
        <end position="451"/>
    </location>
</feature>
<dbReference type="Gene3D" id="3.30.200.20">
    <property type="entry name" value="Phosphorylase Kinase, domain 1"/>
    <property type="match status" value="1"/>
</dbReference>
<dbReference type="AlphaFoldDB" id="A0A838AGA2"/>
<feature type="domain" description="PASTA" evidence="16">
    <location>
        <begin position="545"/>
        <end position="614"/>
    </location>
</feature>
<evidence type="ECO:0000256" key="3">
    <source>
        <dbReference type="ARBA" id="ARBA00010886"/>
    </source>
</evidence>
<evidence type="ECO:0000313" key="17">
    <source>
        <dbReference type="EMBL" id="MBA0128200.1"/>
    </source>
</evidence>
<evidence type="ECO:0000256" key="5">
    <source>
        <dbReference type="ARBA" id="ARBA00022527"/>
    </source>
</evidence>
<protein>
    <recommendedName>
        <fullName evidence="4">non-specific serine/threonine protein kinase</fullName>
        <ecNumber evidence="4">2.7.11.1</ecNumber>
    </recommendedName>
</protein>
<evidence type="ECO:0000256" key="9">
    <source>
        <dbReference type="ARBA" id="ARBA00022777"/>
    </source>
</evidence>
<evidence type="ECO:0000256" key="4">
    <source>
        <dbReference type="ARBA" id="ARBA00012513"/>
    </source>
</evidence>
<gene>
    <name evidence="17" type="ORF">H0B56_21865</name>
</gene>
<name>A0A838AGA2_9PSEU</name>
<evidence type="ECO:0000256" key="14">
    <source>
        <dbReference type="SAM" id="MobiDB-lite"/>
    </source>
</evidence>
<keyword evidence="6" id="KW-0808">Transferase</keyword>
<dbReference type="Pfam" id="PF03793">
    <property type="entry name" value="PASTA"/>
    <property type="match status" value="3"/>
</dbReference>
<evidence type="ECO:0000256" key="6">
    <source>
        <dbReference type="ARBA" id="ARBA00022679"/>
    </source>
</evidence>
<feature type="compositionally biased region" description="Acidic residues" evidence="14">
    <location>
        <begin position="622"/>
        <end position="635"/>
    </location>
</feature>
<keyword evidence="18" id="KW-1185">Reference proteome</keyword>
<keyword evidence="10" id="KW-0067">ATP-binding</keyword>
<feature type="domain" description="PASTA" evidence="16">
    <location>
        <begin position="330"/>
        <end position="408"/>
    </location>
</feature>
<evidence type="ECO:0000256" key="10">
    <source>
        <dbReference type="ARBA" id="ARBA00022840"/>
    </source>
</evidence>
<feature type="domain" description="PASTA" evidence="16">
    <location>
        <begin position="479"/>
        <end position="543"/>
    </location>
</feature>
<dbReference type="GO" id="GO:0005813">
    <property type="term" value="C:centrosome"/>
    <property type="evidence" value="ECO:0007669"/>
    <property type="project" value="UniProtKB-SubCell"/>
</dbReference>
<reference evidence="17 18" key="1">
    <citation type="submission" date="2020-07" db="EMBL/GenBank/DDBJ databases">
        <title>Genome of Haloechinothrix sp.</title>
        <authorList>
            <person name="Tang S.-K."/>
            <person name="Yang L."/>
            <person name="Zhu W.-Y."/>
        </authorList>
    </citation>
    <scope>NUCLEOTIDE SEQUENCE [LARGE SCALE GENOMIC DNA]</scope>
    <source>
        <strain evidence="17 18">YIM 98757</strain>
    </source>
</reference>
<evidence type="ECO:0000256" key="13">
    <source>
        <dbReference type="ARBA" id="ARBA00048679"/>
    </source>
</evidence>
<evidence type="ECO:0000313" key="18">
    <source>
        <dbReference type="Proteomes" id="UP000582974"/>
    </source>
</evidence>
<dbReference type="PROSITE" id="PS50011">
    <property type="entry name" value="PROTEIN_KINASE_DOM"/>
    <property type="match status" value="1"/>
</dbReference>
<evidence type="ECO:0000256" key="7">
    <source>
        <dbReference type="ARBA" id="ARBA00022737"/>
    </source>
</evidence>
<dbReference type="Gene3D" id="1.10.510.10">
    <property type="entry name" value="Transferase(Phosphotransferase) domain 1"/>
    <property type="match status" value="1"/>
</dbReference>
<dbReference type="Proteomes" id="UP000582974">
    <property type="component" value="Unassembled WGS sequence"/>
</dbReference>
<feature type="domain" description="Protein kinase" evidence="15">
    <location>
        <begin position="11"/>
        <end position="274"/>
    </location>
</feature>
<comment type="caution">
    <text evidence="17">The sequence shown here is derived from an EMBL/GenBank/DDBJ whole genome shotgun (WGS) entry which is preliminary data.</text>
</comment>
<keyword evidence="5" id="KW-0723">Serine/threonine-protein kinase</keyword>
<dbReference type="PANTHER" id="PTHR43289">
    <property type="entry name" value="MITOGEN-ACTIVATED PROTEIN KINASE KINASE KINASE 20-RELATED"/>
    <property type="match status" value="1"/>
</dbReference>
<comment type="similarity">
    <text evidence="3">Belongs to the protein kinase superfamily. NEK Ser/Thr protein kinase family. NIMA subfamily.</text>
</comment>
<feature type="region of interest" description="Disordered" evidence="14">
    <location>
        <begin position="617"/>
        <end position="662"/>
    </location>
</feature>
<comment type="catalytic activity">
    <reaction evidence="12">
        <text>L-threonyl-[protein] + ATP = O-phospho-L-threonyl-[protein] + ADP + H(+)</text>
        <dbReference type="Rhea" id="RHEA:46608"/>
        <dbReference type="Rhea" id="RHEA-COMP:11060"/>
        <dbReference type="Rhea" id="RHEA-COMP:11605"/>
        <dbReference type="ChEBI" id="CHEBI:15378"/>
        <dbReference type="ChEBI" id="CHEBI:30013"/>
        <dbReference type="ChEBI" id="CHEBI:30616"/>
        <dbReference type="ChEBI" id="CHEBI:61977"/>
        <dbReference type="ChEBI" id="CHEBI:456216"/>
        <dbReference type="EC" id="2.7.11.1"/>
    </reaction>
</comment>
<sequence length="662" mass="70955">MSVMDRFFERYELSQHLGTGSVTEVYRGHDMQLERDVVVKALRSDLAGDQDTREWFLRQARIAATLDHPAIVPVRGTGERDTPEGPRPYLVTDDIDGRTLREVIAANGPVAQQQALKIIADVCVALDHAHRHGVVHGAVDDRSVILGRGGTVMVTDFGLTGTVAGDHTPARSTGEAGGPTAHTSPEQLRGRPADERSDVHAVGALLFQLLTGTDPSALDPANGPAGEHVQQDHRPPSSVDTAVPRTLDAVILTALADHPDRRYQSALALRADLVRVLSGHGHAAAPGSSSSAAAEEDEPERRSRLVPVLAAVAIAAIAFAMWLAGLFDSGEHDAEIPVVVGQQYSSAERSLREAGFHDLERQAVPCWPETYGAEPPCDGDSVGRVIRTDPEHGTSHPLNTRIVVHVGAPPEVFVMPDLTEMTVEEAEQEIEDNDLLLDPAKEKVDNSDPDRTGQVAEHTPEPGSVTEQGQVVTLSIYDEPEMVEVTDYVGKSYRVARTGLESAGFDVVREDVDSAEPEDTVVGQSPRRGEAVEGSEVTLRVSRGGNERFDMPDVVGLTEGAARSALDDAGHSGKVKTRRRAVGDSAEHGRVTSTIPSADRSVRADRTVTLYIGRYERRLDTDAPEAGDTSDDTDDGDHHTTSPPAASSEPPPGSAPENPDER</sequence>
<organism evidence="17 18">
    <name type="scientific">Haloechinothrix aidingensis</name>
    <dbReference type="NCBI Taxonomy" id="2752311"/>
    <lineage>
        <taxon>Bacteria</taxon>
        <taxon>Bacillati</taxon>
        <taxon>Actinomycetota</taxon>
        <taxon>Actinomycetes</taxon>
        <taxon>Pseudonocardiales</taxon>
        <taxon>Pseudonocardiaceae</taxon>
        <taxon>Haloechinothrix</taxon>
    </lineage>
</organism>
<evidence type="ECO:0000259" key="15">
    <source>
        <dbReference type="PROSITE" id="PS50011"/>
    </source>
</evidence>
<feature type="region of interest" description="Disordered" evidence="14">
    <location>
        <begin position="435"/>
        <end position="468"/>
    </location>
</feature>
<dbReference type="CDD" id="cd14014">
    <property type="entry name" value="STKc_PknB_like"/>
    <property type="match status" value="1"/>
</dbReference>
<dbReference type="Pfam" id="PF07714">
    <property type="entry name" value="PK_Tyr_Ser-Thr"/>
    <property type="match status" value="1"/>
</dbReference>
<evidence type="ECO:0000256" key="11">
    <source>
        <dbReference type="ARBA" id="ARBA00023212"/>
    </source>
</evidence>
<dbReference type="GO" id="GO:0005524">
    <property type="term" value="F:ATP binding"/>
    <property type="evidence" value="ECO:0007669"/>
    <property type="project" value="UniProtKB-KW"/>
</dbReference>
<dbReference type="InterPro" id="IPR011009">
    <property type="entry name" value="Kinase-like_dom_sf"/>
</dbReference>
<dbReference type="PROSITE" id="PS51178">
    <property type="entry name" value="PASTA"/>
    <property type="match status" value="4"/>
</dbReference>
<proteinExistence type="inferred from homology"/>
<dbReference type="GO" id="GO:0000922">
    <property type="term" value="C:spindle pole"/>
    <property type="evidence" value="ECO:0007669"/>
    <property type="project" value="UniProtKB-SubCell"/>
</dbReference>
<accession>A0A838AGA2</accession>
<evidence type="ECO:0000256" key="12">
    <source>
        <dbReference type="ARBA" id="ARBA00047899"/>
    </source>
</evidence>
<evidence type="ECO:0000256" key="1">
    <source>
        <dbReference type="ARBA" id="ARBA00004300"/>
    </source>
</evidence>
<feature type="region of interest" description="Disordered" evidence="14">
    <location>
        <begin position="565"/>
        <end position="600"/>
    </location>
</feature>
<evidence type="ECO:0000256" key="2">
    <source>
        <dbReference type="ARBA" id="ARBA00004647"/>
    </source>
</evidence>
<feature type="region of interest" description="Disordered" evidence="14">
    <location>
        <begin position="215"/>
        <end position="241"/>
    </location>
</feature>
<feature type="compositionally biased region" description="Basic and acidic residues" evidence="14">
    <location>
        <begin position="581"/>
        <end position="590"/>
    </location>
</feature>
<dbReference type="PANTHER" id="PTHR43289:SF6">
    <property type="entry name" value="SERINE_THREONINE-PROTEIN KINASE NEKL-3"/>
    <property type="match status" value="1"/>
</dbReference>
<dbReference type="CDD" id="cd06577">
    <property type="entry name" value="PASTA_pknB"/>
    <property type="match status" value="4"/>
</dbReference>
<dbReference type="Gene3D" id="3.30.10.20">
    <property type="match status" value="4"/>
</dbReference>
<feature type="region of interest" description="Disordered" evidence="14">
    <location>
        <begin position="163"/>
        <end position="195"/>
    </location>
</feature>
<keyword evidence="11" id="KW-0206">Cytoskeleton</keyword>
<keyword evidence="11" id="KW-0963">Cytoplasm</keyword>